<evidence type="ECO:0000259" key="3">
    <source>
        <dbReference type="Pfam" id="PF05368"/>
    </source>
</evidence>
<evidence type="ECO:0000313" key="5">
    <source>
        <dbReference type="Proteomes" id="UP001174694"/>
    </source>
</evidence>
<organism evidence="4 5">
    <name type="scientific">Pleurostoma richardsiae</name>
    <dbReference type="NCBI Taxonomy" id="41990"/>
    <lineage>
        <taxon>Eukaryota</taxon>
        <taxon>Fungi</taxon>
        <taxon>Dikarya</taxon>
        <taxon>Ascomycota</taxon>
        <taxon>Pezizomycotina</taxon>
        <taxon>Sordariomycetes</taxon>
        <taxon>Sordariomycetidae</taxon>
        <taxon>Calosphaeriales</taxon>
        <taxon>Pleurostomataceae</taxon>
        <taxon>Pleurostoma</taxon>
    </lineage>
</organism>
<dbReference type="Gene3D" id="3.40.50.720">
    <property type="entry name" value="NAD(P)-binding Rossmann-like Domain"/>
    <property type="match status" value="1"/>
</dbReference>
<comment type="similarity">
    <text evidence="1">Belongs to the NmrA-type oxidoreductase family.</text>
</comment>
<keyword evidence="2" id="KW-0521">NADP</keyword>
<dbReference type="PANTHER" id="PTHR42748:SF28">
    <property type="entry name" value="NMRA-LIKE DOMAIN-CONTAINING PROTEIN"/>
    <property type="match status" value="1"/>
</dbReference>
<dbReference type="InterPro" id="IPR008030">
    <property type="entry name" value="NmrA-like"/>
</dbReference>
<comment type="caution">
    <text evidence="4">The sequence shown here is derived from an EMBL/GenBank/DDBJ whole genome shotgun (WGS) entry which is preliminary data.</text>
</comment>
<dbReference type="GO" id="GO:0005634">
    <property type="term" value="C:nucleus"/>
    <property type="evidence" value="ECO:0007669"/>
    <property type="project" value="TreeGrafter"/>
</dbReference>
<dbReference type="PANTHER" id="PTHR42748">
    <property type="entry name" value="NITROGEN METABOLITE REPRESSION PROTEIN NMRA FAMILY MEMBER"/>
    <property type="match status" value="1"/>
</dbReference>
<reference evidence="4" key="1">
    <citation type="submission" date="2022-07" db="EMBL/GenBank/DDBJ databases">
        <title>Fungi with potential for degradation of polypropylene.</title>
        <authorList>
            <person name="Gostincar C."/>
        </authorList>
    </citation>
    <scope>NUCLEOTIDE SEQUENCE</scope>
    <source>
        <strain evidence="4">EXF-13308</strain>
    </source>
</reference>
<evidence type="ECO:0000256" key="1">
    <source>
        <dbReference type="ARBA" id="ARBA00006328"/>
    </source>
</evidence>
<proteinExistence type="inferred from homology"/>
<name>A0AA38VEL1_9PEZI</name>
<dbReference type="AlphaFoldDB" id="A0AA38VEL1"/>
<dbReference type="InterPro" id="IPR036291">
    <property type="entry name" value="NAD(P)-bd_dom_sf"/>
</dbReference>
<evidence type="ECO:0000313" key="4">
    <source>
        <dbReference type="EMBL" id="KAJ9144480.1"/>
    </source>
</evidence>
<dbReference type="Pfam" id="PF05368">
    <property type="entry name" value="NmrA"/>
    <property type="match status" value="1"/>
</dbReference>
<dbReference type="InterPro" id="IPR051164">
    <property type="entry name" value="NmrA-like_oxidored"/>
</dbReference>
<dbReference type="EMBL" id="JANBVO010000016">
    <property type="protein sequence ID" value="KAJ9144480.1"/>
    <property type="molecule type" value="Genomic_DNA"/>
</dbReference>
<keyword evidence="5" id="KW-1185">Reference proteome</keyword>
<gene>
    <name evidence="4" type="ORF">NKR23_g5792</name>
</gene>
<dbReference type="Gene3D" id="3.90.25.10">
    <property type="entry name" value="UDP-galactose 4-epimerase, domain 1"/>
    <property type="match status" value="1"/>
</dbReference>
<evidence type="ECO:0000256" key="2">
    <source>
        <dbReference type="ARBA" id="ARBA00022857"/>
    </source>
</evidence>
<dbReference type="Proteomes" id="UP001174694">
    <property type="component" value="Unassembled WGS sequence"/>
</dbReference>
<dbReference type="SUPFAM" id="SSF51735">
    <property type="entry name" value="NAD(P)-binding Rossmann-fold domains"/>
    <property type="match status" value="1"/>
</dbReference>
<accession>A0AA38VEL1</accession>
<feature type="domain" description="NmrA-like" evidence="3">
    <location>
        <begin position="3"/>
        <end position="247"/>
    </location>
</feature>
<sequence>MVQKLVVVVGATGGQGGAVVTAFLNDPQWKIRGITRNPGSDKAKALAAKGVEMVKANLDDLPSLVNAFQGASVIFGLTDYYEHFFTEGHEKSMEIEYTQGTNMAKAAAGLSTLEHYLWSTLPYSSRATEGAVIVPHFEGKARVDEFIKQNEELLQKTTFCFFTTFAYNLTHYDIFKPFYLRGANKWVQLYPADPDLGYPCLGDHSVNTGIFVRSLVENKPPGGTYIMCAVENHTLASYLALWGRASGIAPEPGSTRVIEVSPETYIDLYGPMGEEQAAQWRFSKFLKEHGLKNGVEALYKNAQEFMSSEAITSLVSVEQTFKTIDWKAHGF</sequence>
<protein>
    <submittedName>
        <fullName evidence="4">NmrA-like family protein</fullName>
    </submittedName>
</protein>